<protein>
    <recommendedName>
        <fullName evidence="5">U4/U6.U5 small nuclear ribonucleoprotein 27 kDa protein</fullName>
    </recommendedName>
    <alternativeName>
        <fullName evidence="9">U4/U6.U5 tri-snRNP-associated protein 3</fullName>
    </alternativeName>
</protein>
<dbReference type="Proteomes" id="UP001286313">
    <property type="component" value="Unassembled WGS sequence"/>
</dbReference>
<evidence type="ECO:0000259" key="11">
    <source>
        <dbReference type="Pfam" id="PF08648"/>
    </source>
</evidence>
<dbReference type="PANTHER" id="PTHR31077:SF1">
    <property type="entry name" value="U4_U6.U5 SMALL NUCLEAR RIBONUCLEOPROTEIN 27 KDA PROTEIN"/>
    <property type="match status" value="1"/>
</dbReference>
<feature type="domain" description="U4/U6.U5 small nuclear ribonucleoprotein 27kDa protein" evidence="11">
    <location>
        <begin position="137"/>
        <end position="190"/>
    </location>
</feature>
<evidence type="ECO:0000256" key="10">
    <source>
        <dbReference type="SAM" id="MobiDB-lite"/>
    </source>
</evidence>
<evidence type="ECO:0000256" key="2">
    <source>
        <dbReference type="ARBA" id="ARBA00004123"/>
    </source>
</evidence>
<proteinExistence type="inferred from homology"/>
<sequence>MQYQSNRTTWTYCFGTLGLATAADHHGSDRSDQDIINDQVSRTDRLTFPVGTMGRERERERDLRERDRERYHRHRSHSREREGVRRDRDRDRRDRRSRSRSRSRSKSPRSSHRRSPVYMSGPSGKHEEEPEQEMSAEDQQMREVLGFSTFHTTKGKKVDGNNVGAVHVIMKRKYRQYMNRKGGFNRPLDFVA</sequence>
<name>A0AAE1KHJ4_PETCI</name>
<feature type="compositionally biased region" description="Basic and acidic residues" evidence="10">
    <location>
        <begin position="54"/>
        <end position="70"/>
    </location>
</feature>
<comment type="subcellular location">
    <subcellularLocation>
        <location evidence="2">Nucleus</location>
    </subcellularLocation>
</comment>
<dbReference type="GO" id="GO:0008380">
    <property type="term" value="P:RNA splicing"/>
    <property type="evidence" value="ECO:0007669"/>
    <property type="project" value="UniProtKB-KW"/>
</dbReference>
<comment type="similarity">
    <text evidence="3">Belongs to the SNUT3 family.</text>
</comment>
<dbReference type="GO" id="GO:0006397">
    <property type="term" value="P:mRNA processing"/>
    <property type="evidence" value="ECO:0007669"/>
    <property type="project" value="UniProtKB-KW"/>
</dbReference>
<evidence type="ECO:0000313" key="12">
    <source>
        <dbReference type="EMBL" id="KAK3873549.1"/>
    </source>
</evidence>
<evidence type="ECO:0000256" key="1">
    <source>
        <dbReference type="ARBA" id="ARBA00003632"/>
    </source>
</evidence>
<dbReference type="AlphaFoldDB" id="A0AAE1KHJ4"/>
<evidence type="ECO:0000256" key="5">
    <source>
        <dbReference type="ARBA" id="ARBA00014357"/>
    </source>
</evidence>
<feature type="compositionally biased region" description="Basic and acidic residues" evidence="10">
    <location>
        <begin position="79"/>
        <end position="94"/>
    </location>
</feature>
<comment type="function">
    <text evidence="1">May play a role in mRNA splicing.</text>
</comment>
<dbReference type="PANTHER" id="PTHR31077">
    <property type="entry name" value="U4/U6.U5 SMALL NUCLEAR RIBONUCLEOPROTEIN 27 KDA PROTEIN"/>
    <property type="match status" value="1"/>
</dbReference>
<comment type="caution">
    <text evidence="12">The sequence shown here is derived from an EMBL/GenBank/DDBJ whole genome shotgun (WGS) entry which is preliminary data.</text>
</comment>
<reference evidence="12" key="1">
    <citation type="submission" date="2023-10" db="EMBL/GenBank/DDBJ databases">
        <title>Genome assemblies of two species of porcelain crab, Petrolisthes cinctipes and Petrolisthes manimaculis (Anomura: Porcellanidae).</title>
        <authorList>
            <person name="Angst P."/>
        </authorList>
    </citation>
    <scope>NUCLEOTIDE SEQUENCE</scope>
    <source>
        <strain evidence="12">PB745_01</strain>
        <tissue evidence="12">Gill</tissue>
    </source>
</reference>
<evidence type="ECO:0000256" key="4">
    <source>
        <dbReference type="ARBA" id="ARBA00011825"/>
    </source>
</evidence>
<dbReference type="InterPro" id="IPR013957">
    <property type="entry name" value="SNRNP27"/>
</dbReference>
<organism evidence="12 13">
    <name type="scientific">Petrolisthes cinctipes</name>
    <name type="common">Flat porcelain crab</name>
    <dbReference type="NCBI Taxonomy" id="88211"/>
    <lineage>
        <taxon>Eukaryota</taxon>
        <taxon>Metazoa</taxon>
        <taxon>Ecdysozoa</taxon>
        <taxon>Arthropoda</taxon>
        <taxon>Crustacea</taxon>
        <taxon>Multicrustacea</taxon>
        <taxon>Malacostraca</taxon>
        <taxon>Eumalacostraca</taxon>
        <taxon>Eucarida</taxon>
        <taxon>Decapoda</taxon>
        <taxon>Pleocyemata</taxon>
        <taxon>Anomura</taxon>
        <taxon>Galatheoidea</taxon>
        <taxon>Porcellanidae</taxon>
        <taxon>Petrolisthes</taxon>
    </lineage>
</organism>
<dbReference type="Pfam" id="PF08648">
    <property type="entry name" value="SNRNP27"/>
    <property type="match status" value="1"/>
</dbReference>
<keyword evidence="6" id="KW-0507">mRNA processing</keyword>
<accession>A0AAE1KHJ4</accession>
<keyword evidence="13" id="KW-1185">Reference proteome</keyword>
<evidence type="ECO:0000256" key="8">
    <source>
        <dbReference type="ARBA" id="ARBA00023242"/>
    </source>
</evidence>
<feature type="compositionally biased region" description="Basic and acidic residues" evidence="10">
    <location>
        <begin position="24"/>
        <end position="33"/>
    </location>
</feature>
<gene>
    <name evidence="12" type="ORF">Pcinc_021449</name>
</gene>
<evidence type="ECO:0000256" key="9">
    <source>
        <dbReference type="ARBA" id="ARBA00031864"/>
    </source>
</evidence>
<evidence type="ECO:0000256" key="3">
    <source>
        <dbReference type="ARBA" id="ARBA00008218"/>
    </source>
</evidence>
<evidence type="ECO:0000313" key="13">
    <source>
        <dbReference type="Proteomes" id="UP001286313"/>
    </source>
</evidence>
<dbReference type="GO" id="GO:0071011">
    <property type="term" value="C:precatalytic spliceosome"/>
    <property type="evidence" value="ECO:0007669"/>
    <property type="project" value="TreeGrafter"/>
</dbReference>
<evidence type="ECO:0000256" key="7">
    <source>
        <dbReference type="ARBA" id="ARBA00023187"/>
    </source>
</evidence>
<keyword evidence="8" id="KW-0539">Nucleus</keyword>
<feature type="region of interest" description="Disordered" evidence="10">
    <location>
        <begin position="24"/>
        <end position="136"/>
    </location>
</feature>
<dbReference type="EMBL" id="JAWQEG010002213">
    <property type="protein sequence ID" value="KAK3873549.1"/>
    <property type="molecule type" value="Genomic_DNA"/>
</dbReference>
<feature type="compositionally biased region" description="Basic residues" evidence="10">
    <location>
        <begin position="95"/>
        <end position="115"/>
    </location>
</feature>
<keyword evidence="7" id="KW-0508">mRNA splicing</keyword>
<evidence type="ECO:0000256" key="6">
    <source>
        <dbReference type="ARBA" id="ARBA00022664"/>
    </source>
</evidence>
<comment type="subunit">
    <text evidence="4">Part of a tri-snRNP complex.</text>
</comment>